<sequence length="574" mass="58307">MLITPEPQMINRRSLIAVAGGVVLAGDSPRPKRIVLPAPSGGDDTAALNAALRAGAGGLVRGPRGAAYRVSAPLMVHSGTTLMMSECTVTLTTGSGCNLLTNRAVAGGGRDRNIVVVGGTWVRAGGVGGVGPDLHTLRFRRVDHLVLKGLAVETSGDKYAISLGDVTDATVTRIRFNVQSDGVHIQGPAARTRVATLRGSTGDDTVAITPRDWQAYDDVSGPVTDTTIEDVDVTSAAALVKVLGGSPETAAVRTTVRGVAGHARNNVVWVGDDTAEWRTSGGQVDDLVVEHVSATTVPGRHVVYVSGSNVGRVHVRGVTFADPGSDGAVVRVAPIAAATVAELTVEDVDIAHLGAGPVVGVDPSARVQRLRVDRLTVAASAAGAAVLQVAGKVDELTVRAVSAATPGDSFLLELPGWAANAAVLQASVSDAGVAGRGGGLVAAPAATHTLPRVAFTNVRTAGKAWLVDLNTRTELLLSRVTIDDTTGGVAKVRGSGATVVRGNTLRTAPGAQGVAAGSGGSVTSYVLDLTVDVSRLVRAEGSSATNTNARLSCGTGPVVCAGMVWQNLQTGATW</sequence>
<proteinExistence type="predicted"/>
<comment type="caution">
    <text evidence="1">The sequence shown here is derived from an EMBL/GenBank/DDBJ whole genome shotgun (WGS) entry which is preliminary data.</text>
</comment>
<name>A0ABX0Z498_9ACTN</name>
<dbReference type="SUPFAM" id="SSF51126">
    <property type="entry name" value="Pectin lyase-like"/>
    <property type="match status" value="1"/>
</dbReference>
<evidence type="ECO:0008006" key="3">
    <source>
        <dbReference type="Google" id="ProtNLM"/>
    </source>
</evidence>
<dbReference type="Gene3D" id="2.160.20.10">
    <property type="entry name" value="Single-stranded right-handed beta-helix, Pectin lyase-like"/>
    <property type="match status" value="1"/>
</dbReference>
<evidence type="ECO:0000313" key="2">
    <source>
        <dbReference type="Proteomes" id="UP000783871"/>
    </source>
</evidence>
<organism evidence="1 2">
    <name type="scientific">Micromonospora thermarum</name>
    <dbReference type="NCBI Taxonomy" id="2720024"/>
    <lineage>
        <taxon>Bacteria</taxon>
        <taxon>Bacillati</taxon>
        <taxon>Actinomycetota</taxon>
        <taxon>Actinomycetes</taxon>
        <taxon>Micromonosporales</taxon>
        <taxon>Micromonosporaceae</taxon>
        <taxon>Micromonospora</taxon>
    </lineage>
</organism>
<reference evidence="1 2" key="1">
    <citation type="submission" date="2020-03" db="EMBL/GenBank/DDBJ databases">
        <title>WGS of actinomycetes isolated from Thailand.</title>
        <authorList>
            <person name="Thawai C."/>
        </authorList>
    </citation>
    <scope>NUCLEOTIDE SEQUENCE [LARGE SCALE GENOMIC DNA]</scope>
    <source>
        <strain evidence="1 2">HSS6-12</strain>
    </source>
</reference>
<accession>A0ABX0Z498</accession>
<gene>
    <name evidence="1" type="ORF">HCJ94_09145</name>
</gene>
<dbReference type="RefSeq" id="WP_168000528.1">
    <property type="nucleotide sequence ID" value="NZ_JAATEO010000007.1"/>
</dbReference>
<dbReference type="InterPro" id="IPR012334">
    <property type="entry name" value="Pectin_lyas_fold"/>
</dbReference>
<dbReference type="EMBL" id="JAATEO010000007">
    <property type="protein sequence ID" value="NJP32139.1"/>
    <property type="molecule type" value="Genomic_DNA"/>
</dbReference>
<dbReference type="Proteomes" id="UP000783871">
    <property type="component" value="Unassembled WGS sequence"/>
</dbReference>
<protein>
    <recommendedName>
        <fullName evidence="3">Pectate lyase superfamily protein domain-containing protein</fullName>
    </recommendedName>
</protein>
<keyword evidence="2" id="KW-1185">Reference proteome</keyword>
<evidence type="ECO:0000313" key="1">
    <source>
        <dbReference type="EMBL" id="NJP32139.1"/>
    </source>
</evidence>
<dbReference type="InterPro" id="IPR011050">
    <property type="entry name" value="Pectin_lyase_fold/virulence"/>
</dbReference>